<dbReference type="AlphaFoldDB" id="A0A1R3GAU2"/>
<organism evidence="1 2">
    <name type="scientific">Corchorus olitorius</name>
    <dbReference type="NCBI Taxonomy" id="93759"/>
    <lineage>
        <taxon>Eukaryota</taxon>
        <taxon>Viridiplantae</taxon>
        <taxon>Streptophyta</taxon>
        <taxon>Embryophyta</taxon>
        <taxon>Tracheophyta</taxon>
        <taxon>Spermatophyta</taxon>
        <taxon>Magnoliopsida</taxon>
        <taxon>eudicotyledons</taxon>
        <taxon>Gunneridae</taxon>
        <taxon>Pentapetalae</taxon>
        <taxon>rosids</taxon>
        <taxon>malvids</taxon>
        <taxon>Malvales</taxon>
        <taxon>Malvaceae</taxon>
        <taxon>Grewioideae</taxon>
        <taxon>Apeibeae</taxon>
        <taxon>Corchorus</taxon>
    </lineage>
</organism>
<proteinExistence type="predicted"/>
<name>A0A1R3GAU2_9ROSI</name>
<dbReference type="Proteomes" id="UP000187203">
    <property type="component" value="Unassembled WGS sequence"/>
</dbReference>
<evidence type="ECO:0000313" key="1">
    <source>
        <dbReference type="EMBL" id="OMO55215.1"/>
    </source>
</evidence>
<evidence type="ECO:0000313" key="2">
    <source>
        <dbReference type="Proteomes" id="UP000187203"/>
    </source>
</evidence>
<reference evidence="2" key="1">
    <citation type="submission" date="2013-09" db="EMBL/GenBank/DDBJ databases">
        <title>Corchorus olitorius genome sequencing.</title>
        <authorList>
            <person name="Alam M."/>
            <person name="Haque M.S."/>
            <person name="Islam M.S."/>
            <person name="Emdad E.M."/>
            <person name="Islam M.M."/>
            <person name="Ahmed B."/>
            <person name="Halim A."/>
            <person name="Hossen Q.M.M."/>
            <person name="Hossain M.Z."/>
            <person name="Ahmed R."/>
            <person name="Khan M.M."/>
            <person name="Islam R."/>
            <person name="Rashid M.M."/>
            <person name="Khan S.A."/>
            <person name="Rahman M.S."/>
            <person name="Alam M."/>
            <person name="Yahiya A.S."/>
            <person name="Khan M.S."/>
            <person name="Azam M.S."/>
            <person name="Haque T."/>
            <person name="Lashkar M.Z.H."/>
            <person name="Akhand A.I."/>
            <person name="Morshed G."/>
            <person name="Roy S."/>
            <person name="Uddin K.S."/>
            <person name="Rabeya T."/>
            <person name="Hossain A.S."/>
            <person name="Chowdhury A."/>
            <person name="Snigdha A.R."/>
            <person name="Mortoza M.S."/>
            <person name="Matin S.A."/>
            <person name="Hoque S.M.E."/>
            <person name="Islam M.K."/>
            <person name="Roy D.K."/>
            <person name="Haider R."/>
            <person name="Moosa M.M."/>
            <person name="Elias S.M."/>
            <person name="Hasan A.M."/>
            <person name="Jahan S."/>
            <person name="Shafiuddin M."/>
            <person name="Mahmood N."/>
            <person name="Shommy N.S."/>
        </authorList>
    </citation>
    <scope>NUCLEOTIDE SEQUENCE [LARGE SCALE GENOMIC DNA]</scope>
    <source>
        <strain evidence="2">cv. O-4</strain>
    </source>
</reference>
<gene>
    <name evidence="1" type="ORF">COLO4_36125</name>
</gene>
<protein>
    <submittedName>
        <fullName evidence="1">Uncharacterized protein</fullName>
    </submittedName>
</protein>
<accession>A0A1R3GAU2</accession>
<comment type="caution">
    <text evidence="1">The sequence shown here is derived from an EMBL/GenBank/DDBJ whole genome shotgun (WGS) entry which is preliminary data.</text>
</comment>
<keyword evidence="2" id="KW-1185">Reference proteome</keyword>
<sequence>MKLTSSSAIPIVVEFVKELFTPREELVVVEAVA</sequence>
<dbReference type="EMBL" id="AWUE01023018">
    <property type="protein sequence ID" value="OMO55215.1"/>
    <property type="molecule type" value="Genomic_DNA"/>
</dbReference>